<reference evidence="5" key="1">
    <citation type="submission" date="2023-10" db="EMBL/GenBank/DDBJ databases">
        <authorList>
            <person name="Chen Y."/>
            <person name="Shah S."/>
            <person name="Dougan E. K."/>
            <person name="Thang M."/>
            <person name="Chan C."/>
        </authorList>
    </citation>
    <scope>NUCLEOTIDE SEQUENCE [LARGE SCALE GENOMIC DNA]</scope>
</reference>
<feature type="domain" description="CBM1" evidence="4">
    <location>
        <begin position="637"/>
        <end position="673"/>
    </location>
</feature>
<dbReference type="EMBL" id="CAUYUJ010021800">
    <property type="protein sequence ID" value="CAK0907075.1"/>
    <property type="molecule type" value="Genomic_DNA"/>
</dbReference>
<feature type="region of interest" description="Disordered" evidence="2">
    <location>
        <begin position="759"/>
        <end position="786"/>
    </location>
</feature>
<evidence type="ECO:0000256" key="2">
    <source>
        <dbReference type="SAM" id="MobiDB-lite"/>
    </source>
</evidence>
<evidence type="ECO:0000313" key="5">
    <source>
        <dbReference type="EMBL" id="CAK0907075.1"/>
    </source>
</evidence>
<dbReference type="SMART" id="SM00236">
    <property type="entry name" value="fCBD"/>
    <property type="match status" value="1"/>
</dbReference>
<feature type="compositionally biased region" description="Pro residues" evidence="2">
    <location>
        <begin position="27"/>
        <end position="36"/>
    </location>
</feature>
<dbReference type="CDD" id="cd23669">
    <property type="entry name" value="GH55_SacteLam55A-like"/>
    <property type="match status" value="1"/>
</dbReference>
<dbReference type="InterPro" id="IPR012334">
    <property type="entry name" value="Pectin_lyas_fold"/>
</dbReference>
<keyword evidence="1" id="KW-0732">Signal</keyword>
<protein>
    <recommendedName>
        <fullName evidence="4">CBM1 domain-containing protein</fullName>
    </recommendedName>
</protein>
<evidence type="ECO:0000259" key="4">
    <source>
        <dbReference type="PROSITE" id="PS51164"/>
    </source>
</evidence>
<proteinExistence type="predicted"/>
<feature type="compositionally biased region" description="Basic residues" evidence="2">
    <location>
        <begin position="776"/>
        <end position="786"/>
    </location>
</feature>
<keyword evidence="6" id="KW-1185">Reference proteome</keyword>
<dbReference type="InterPro" id="IPR035971">
    <property type="entry name" value="CBD_sf"/>
</dbReference>
<sequence>MRAPGAALAAAAAAAAACPRAARAAAPPRPNPPEWPPSVRVFGPEDSTEDIESAVGRAYGKNGGHAPIDHGQFSEERYAFFFKPGTYAAEVPVGYYTQVLGLGASPSDVVFSSERGVFAEEGDQTDLGGALSTFWRAAENFRIQGSMMWAVSQAAPLRRIIVDKDLSLSQYVDGVGCGYASGGFLANARVSGTIHSASQQQWFTRNTLMGGWPEGNWNMVFVGNKNGPASKCGRKDGEAGFPSVAVDATPIIAEKPFITIDPDGKYSLQIPSVRHDSVGPNFDDPESKFTVVDFADVYVATDVDSADVINEQLSSGLHVVLTPGIYRLRAPLKLSHEGQVLLGLGLATLVSAAGNPVVCVGNVDGVRIAGLLLEAGPDEAETLLEWGDGSHEGSAENPGVLTDLFARVGGPNDPAQGEVRAKVMVKNGGGSSGHVVGDNLWLWRADHGVAGKVTGAANPCENGLVVKGNHVTMYGLAVEHTLKDLAHWFGDDGQTFFYQSELPYDVDESWGDAGFVGYRVDDGVKHHKAYGVGVYHYFRDHAVTVQTGIAAPSHLESSFVSPLAVSLSGKGTMLAVMNCRGDSTSGDAGVSYYCETGTPTVACVPGRAPAPTPAPPPTDAPPPTAMPPTAAPGPPGECAEPWEKCGGQGWTGPTCCTEKYTCVEFTRTTSQCLPRNPGVLIDDLQLNDSAVMDDRTAGVIELLPEEARPAARGTEHAIVASFQLLAKLPWWAFLLLVAQVALLCGVGCRVLQRRCRRDGGSAGQQPQGAPWGPHKGPYRRLGRKRG</sequence>
<keyword evidence="3" id="KW-0812">Transmembrane</keyword>
<accession>A0ABN9Y7G1</accession>
<feature type="compositionally biased region" description="Pro residues" evidence="2">
    <location>
        <begin position="608"/>
        <end position="635"/>
    </location>
</feature>
<feature type="region of interest" description="Disordered" evidence="2">
    <location>
        <begin position="607"/>
        <end position="637"/>
    </location>
</feature>
<gene>
    <name evidence="5" type="ORF">PCOR1329_LOCUS82207</name>
</gene>
<feature type="region of interest" description="Disordered" evidence="2">
    <location>
        <begin position="21"/>
        <end position="47"/>
    </location>
</feature>
<dbReference type="InterPro" id="IPR059186">
    <property type="entry name" value="SACTE_4363"/>
</dbReference>
<evidence type="ECO:0000256" key="3">
    <source>
        <dbReference type="SAM" id="Phobius"/>
    </source>
</evidence>
<dbReference type="SUPFAM" id="SSF57180">
    <property type="entry name" value="Cellulose-binding domain"/>
    <property type="match status" value="1"/>
</dbReference>
<feature type="transmembrane region" description="Helical" evidence="3">
    <location>
        <begin position="730"/>
        <end position="751"/>
    </location>
</feature>
<dbReference type="InterPro" id="IPR000254">
    <property type="entry name" value="CBD"/>
</dbReference>
<keyword evidence="3" id="KW-0472">Membrane</keyword>
<dbReference type="Proteomes" id="UP001189429">
    <property type="component" value="Unassembled WGS sequence"/>
</dbReference>
<keyword evidence="3" id="KW-1133">Transmembrane helix</keyword>
<organism evidence="5 6">
    <name type="scientific">Prorocentrum cordatum</name>
    <dbReference type="NCBI Taxonomy" id="2364126"/>
    <lineage>
        <taxon>Eukaryota</taxon>
        <taxon>Sar</taxon>
        <taxon>Alveolata</taxon>
        <taxon>Dinophyceae</taxon>
        <taxon>Prorocentrales</taxon>
        <taxon>Prorocentraceae</taxon>
        <taxon>Prorocentrum</taxon>
    </lineage>
</organism>
<dbReference type="PROSITE" id="PS51164">
    <property type="entry name" value="CBM1_2"/>
    <property type="match status" value="1"/>
</dbReference>
<evidence type="ECO:0000256" key="1">
    <source>
        <dbReference type="ARBA" id="ARBA00022729"/>
    </source>
</evidence>
<evidence type="ECO:0000313" key="6">
    <source>
        <dbReference type="Proteomes" id="UP001189429"/>
    </source>
</evidence>
<comment type="caution">
    <text evidence="5">The sequence shown here is derived from an EMBL/GenBank/DDBJ whole genome shotgun (WGS) entry which is preliminary data.</text>
</comment>
<dbReference type="Pfam" id="PF00734">
    <property type="entry name" value="CBM_1"/>
    <property type="match status" value="1"/>
</dbReference>
<dbReference type="PROSITE" id="PS51257">
    <property type="entry name" value="PROKAR_LIPOPROTEIN"/>
    <property type="match status" value="1"/>
</dbReference>
<feature type="compositionally biased region" description="Low complexity" evidence="2">
    <location>
        <begin position="763"/>
        <end position="773"/>
    </location>
</feature>
<dbReference type="Gene3D" id="2.160.20.10">
    <property type="entry name" value="Single-stranded right-handed beta-helix, Pectin lyase-like"/>
    <property type="match status" value="1"/>
</dbReference>
<name>A0ABN9Y7G1_9DINO</name>